<proteinExistence type="predicted"/>
<reference evidence="2 3" key="1">
    <citation type="submission" date="2015-04" db="EMBL/GenBank/DDBJ databases">
        <title>Complete genome of flavobacterium.</title>
        <authorList>
            <person name="Kwon Y.M."/>
            <person name="Kim S.-J."/>
        </authorList>
    </citation>
    <scope>NUCLEOTIDE SEQUENCE [LARGE SCALE GENOMIC DNA]</scope>
    <source>
        <strain evidence="2 3">DK169</strain>
    </source>
</reference>
<keyword evidence="1" id="KW-0732">Signal</keyword>
<dbReference type="Proteomes" id="UP000050827">
    <property type="component" value="Unassembled WGS sequence"/>
</dbReference>
<evidence type="ECO:0000313" key="2">
    <source>
        <dbReference type="EMBL" id="KQC31521.1"/>
    </source>
</evidence>
<evidence type="ECO:0000256" key="1">
    <source>
        <dbReference type="SAM" id="SignalP"/>
    </source>
</evidence>
<feature type="chain" id="PRO_5006186581" evidence="1">
    <location>
        <begin position="22"/>
        <end position="91"/>
    </location>
</feature>
<dbReference type="AlphaFoldDB" id="A0A0Q0XKU9"/>
<dbReference type="OrthoDB" id="650514at2"/>
<feature type="signal peptide" evidence="1">
    <location>
        <begin position="1"/>
        <end position="21"/>
    </location>
</feature>
<evidence type="ECO:0000313" key="3">
    <source>
        <dbReference type="Proteomes" id="UP000050827"/>
    </source>
</evidence>
<name>A0A0Q0XKU9_9FLAO</name>
<accession>A0A0Q0XKU9</accession>
<organism evidence="2 3">
    <name type="scientific">Flagellimonas eckloniae</name>
    <dbReference type="NCBI Taxonomy" id="346185"/>
    <lineage>
        <taxon>Bacteria</taxon>
        <taxon>Pseudomonadati</taxon>
        <taxon>Bacteroidota</taxon>
        <taxon>Flavobacteriia</taxon>
        <taxon>Flavobacteriales</taxon>
        <taxon>Flavobacteriaceae</taxon>
        <taxon>Flagellimonas</taxon>
    </lineage>
</organism>
<sequence length="91" mass="9955">MKKTWYLLSIAAFVLFIWACSSDGSSSDDGGGGDDEVPVTFDRGAMLANWADNIIIPSYKAFQSELSDLESTYEAFVADQSVINLEAFRTS</sequence>
<protein>
    <submittedName>
        <fullName evidence="2">Uncharacterized protein</fullName>
    </submittedName>
</protein>
<dbReference type="Gene3D" id="1.20.1420.20">
    <property type="entry name" value="M75 peptidase, HXXE motif"/>
    <property type="match status" value="1"/>
</dbReference>
<dbReference type="RefSeq" id="WP_055397642.1">
    <property type="nucleotide sequence ID" value="NZ_LCTZ01000002.1"/>
</dbReference>
<comment type="caution">
    <text evidence="2">The sequence shown here is derived from an EMBL/GenBank/DDBJ whole genome shotgun (WGS) entry which is preliminary data.</text>
</comment>
<keyword evidence="3" id="KW-1185">Reference proteome</keyword>
<gene>
    <name evidence="2" type="ORF">AAY42_17810</name>
</gene>
<dbReference type="InterPro" id="IPR038352">
    <property type="entry name" value="Imelysin_sf"/>
</dbReference>
<dbReference type="PATRIC" id="fig|1547436.3.peg.3674"/>
<dbReference type="EMBL" id="LCTZ01000002">
    <property type="protein sequence ID" value="KQC31521.1"/>
    <property type="molecule type" value="Genomic_DNA"/>
</dbReference>